<dbReference type="InterPro" id="IPR036937">
    <property type="entry name" value="Adhesion_dom_fimbrial_sf"/>
</dbReference>
<organism evidence="6 7">
    <name type="scientific">Pseudomonas rubra</name>
    <dbReference type="NCBI Taxonomy" id="2942627"/>
    <lineage>
        <taxon>Bacteria</taxon>
        <taxon>Pseudomonadati</taxon>
        <taxon>Pseudomonadota</taxon>
        <taxon>Gammaproteobacteria</taxon>
        <taxon>Pseudomonadales</taxon>
        <taxon>Pseudomonadaceae</taxon>
        <taxon>Pseudomonas</taxon>
    </lineage>
</organism>
<dbReference type="PANTHER" id="PTHR33420:SF3">
    <property type="entry name" value="FIMBRIAL SUBUNIT ELFA"/>
    <property type="match status" value="1"/>
</dbReference>
<dbReference type="PANTHER" id="PTHR33420">
    <property type="entry name" value="FIMBRIAL SUBUNIT ELFA-RELATED"/>
    <property type="match status" value="1"/>
</dbReference>
<keyword evidence="4" id="KW-0281">Fimbrium</keyword>
<comment type="subcellular location">
    <subcellularLocation>
        <location evidence="1">Fimbrium</location>
    </subcellularLocation>
</comment>
<dbReference type="InterPro" id="IPR008966">
    <property type="entry name" value="Adhesion_dom_sf"/>
</dbReference>
<dbReference type="Gene3D" id="2.60.40.1090">
    <property type="entry name" value="Fimbrial-type adhesion domain"/>
    <property type="match status" value="1"/>
</dbReference>
<evidence type="ECO:0000256" key="2">
    <source>
        <dbReference type="ARBA" id="ARBA00006671"/>
    </source>
</evidence>
<evidence type="ECO:0000256" key="1">
    <source>
        <dbReference type="ARBA" id="ARBA00004561"/>
    </source>
</evidence>
<dbReference type="Gene3D" id="2.60.40.3310">
    <property type="match status" value="1"/>
</dbReference>
<reference evidence="6 7" key="1">
    <citation type="submission" date="2022-05" db="EMBL/GenBank/DDBJ databases">
        <title>Novel Pseudomonas spp. Isolated from a Rainbow Trout Aquaculture Facility.</title>
        <authorList>
            <person name="Testerman T."/>
            <person name="Graf J."/>
        </authorList>
    </citation>
    <scope>NUCLEOTIDE SEQUENCE [LARGE SCALE GENOMIC DNA]</scope>
    <source>
        <strain evidence="6 7">ID1025</strain>
    </source>
</reference>
<proteinExistence type="inferred from homology"/>
<evidence type="ECO:0000256" key="3">
    <source>
        <dbReference type="ARBA" id="ARBA00022729"/>
    </source>
</evidence>
<dbReference type="InterPro" id="IPR000259">
    <property type="entry name" value="Adhesion_dom_fimbrial"/>
</dbReference>
<comment type="caution">
    <text evidence="6">The sequence shown here is derived from an EMBL/GenBank/DDBJ whole genome shotgun (WGS) entry which is preliminary data.</text>
</comment>
<feature type="domain" description="Fimbrial-type adhesion" evidence="5">
    <location>
        <begin position="198"/>
        <end position="343"/>
    </location>
</feature>
<sequence length="344" mass="36496">MNLPKAGSLTPMNKCTTAERLLRVALALPVITTLQQAHADDSKTTCRYTGSSRPQLVSINLPTQLSVPANAAIGSVLFERRQSGALMTLNCASRVPYSLGFSNPINRHNGYIYQTTAPGIGIRVLIEGGDYEYMSWPRFNGTTPRGGNSSYTPSFTLSLIKTGTVSGGSIRLPSQLAHGTLANLIPETLILPNTQVQIVTPNPTCSVAPDSQNPRVALGSHAQQFFNQVNKTTAPVPFNIRLNCSGGGSGGRLSVNYTLRDIHAANNNSSILSLAPGSQSSGIGIQVLKADNNVIFLGQQQHAGTVAVGTSSFNIPLRARFIQTGSQVRPGNAQGQASFTMTYN</sequence>
<evidence type="ECO:0000259" key="5">
    <source>
        <dbReference type="Pfam" id="PF00419"/>
    </source>
</evidence>
<dbReference type="EMBL" id="JAMDGZ010000025">
    <property type="protein sequence ID" value="MDD1014619.1"/>
    <property type="molecule type" value="Genomic_DNA"/>
</dbReference>
<dbReference type="Proteomes" id="UP001148184">
    <property type="component" value="Unassembled WGS sequence"/>
</dbReference>
<keyword evidence="7" id="KW-1185">Reference proteome</keyword>
<gene>
    <name evidence="6" type="ORF">M5G17_13135</name>
</gene>
<name>A0ABT5P8I8_9PSED</name>
<dbReference type="RefSeq" id="WP_273893344.1">
    <property type="nucleotide sequence ID" value="NZ_JAMDGP010000007.1"/>
</dbReference>
<protein>
    <submittedName>
        <fullName evidence="6">Fimbrial protein</fullName>
    </submittedName>
</protein>
<evidence type="ECO:0000256" key="4">
    <source>
        <dbReference type="ARBA" id="ARBA00023263"/>
    </source>
</evidence>
<dbReference type="SUPFAM" id="SSF49401">
    <property type="entry name" value="Bacterial adhesins"/>
    <property type="match status" value="1"/>
</dbReference>
<evidence type="ECO:0000313" key="6">
    <source>
        <dbReference type="EMBL" id="MDD1014619.1"/>
    </source>
</evidence>
<evidence type="ECO:0000313" key="7">
    <source>
        <dbReference type="Proteomes" id="UP001148184"/>
    </source>
</evidence>
<dbReference type="InterPro" id="IPR050263">
    <property type="entry name" value="Bact_Fimbrial_Adh_Pro"/>
</dbReference>
<keyword evidence="3" id="KW-0732">Signal</keyword>
<comment type="similarity">
    <text evidence="2">Belongs to the fimbrial protein family.</text>
</comment>
<accession>A0ABT5P8I8</accession>
<dbReference type="Pfam" id="PF00419">
    <property type="entry name" value="Fimbrial"/>
    <property type="match status" value="1"/>
</dbReference>